<dbReference type="InterPro" id="IPR014721">
    <property type="entry name" value="Ribsml_uS5_D2-typ_fold_subgr"/>
</dbReference>
<reference evidence="8" key="1">
    <citation type="journal article" date="2005" name="PLoS Biol.">
        <title>The genomes of Oryza sativa: a history of duplications.</title>
        <authorList>
            <person name="Yu J."/>
            <person name="Wang J."/>
            <person name="Lin W."/>
            <person name="Li S."/>
            <person name="Li H."/>
            <person name="Zhou J."/>
            <person name="Ni P."/>
            <person name="Dong W."/>
            <person name="Hu S."/>
            <person name="Zeng C."/>
            <person name="Zhang J."/>
            <person name="Zhang Y."/>
            <person name="Li R."/>
            <person name="Xu Z."/>
            <person name="Li S."/>
            <person name="Li X."/>
            <person name="Zheng H."/>
            <person name="Cong L."/>
            <person name="Lin L."/>
            <person name="Yin J."/>
            <person name="Geng J."/>
            <person name="Li G."/>
            <person name="Shi J."/>
            <person name="Liu J."/>
            <person name="Lv H."/>
            <person name="Li J."/>
            <person name="Wang J."/>
            <person name="Deng Y."/>
            <person name="Ran L."/>
            <person name="Shi X."/>
            <person name="Wang X."/>
            <person name="Wu Q."/>
            <person name="Li C."/>
            <person name="Ren X."/>
            <person name="Wang J."/>
            <person name="Wang X."/>
            <person name="Li D."/>
            <person name="Liu D."/>
            <person name="Zhang X."/>
            <person name="Ji Z."/>
            <person name="Zhao W."/>
            <person name="Sun Y."/>
            <person name="Zhang Z."/>
            <person name="Bao J."/>
            <person name="Han Y."/>
            <person name="Dong L."/>
            <person name="Ji J."/>
            <person name="Chen P."/>
            <person name="Wu S."/>
            <person name="Liu J."/>
            <person name="Xiao Y."/>
            <person name="Bu D."/>
            <person name="Tan J."/>
            <person name="Yang L."/>
            <person name="Ye C."/>
            <person name="Zhang J."/>
            <person name="Xu J."/>
            <person name="Zhou Y."/>
            <person name="Yu Y."/>
            <person name="Zhang B."/>
            <person name="Zhuang S."/>
            <person name="Wei H."/>
            <person name="Liu B."/>
            <person name="Lei M."/>
            <person name="Yu H."/>
            <person name="Li Y."/>
            <person name="Xu H."/>
            <person name="Wei S."/>
            <person name="He X."/>
            <person name="Fang L."/>
            <person name="Zhang Z."/>
            <person name="Zhang Y."/>
            <person name="Huang X."/>
            <person name="Su Z."/>
            <person name="Tong W."/>
            <person name="Li J."/>
            <person name="Tong Z."/>
            <person name="Li S."/>
            <person name="Ye J."/>
            <person name="Wang L."/>
            <person name="Fang L."/>
            <person name="Lei T."/>
            <person name="Chen C."/>
            <person name="Chen H."/>
            <person name="Xu Z."/>
            <person name="Li H."/>
            <person name="Huang H."/>
            <person name="Zhang F."/>
            <person name="Xu H."/>
            <person name="Li N."/>
            <person name="Zhao C."/>
            <person name="Li S."/>
            <person name="Dong L."/>
            <person name="Huang Y."/>
            <person name="Li L."/>
            <person name="Xi Y."/>
            <person name="Qi Q."/>
            <person name="Li W."/>
            <person name="Zhang B."/>
            <person name="Hu W."/>
            <person name="Zhang Y."/>
            <person name="Tian X."/>
            <person name="Jiao Y."/>
            <person name="Liang X."/>
            <person name="Jin J."/>
            <person name="Gao L."/>
            <person name="Zheng W."/>
            <person name="Hao B."/>
            <person name="Liu S."/>
            <person name="Wang W."/>
            <person name="Yuan L."/>
            <person name="Cao M."/>
            <person name="McDermott J."/>
            <person name="Samudrala R."/>
            <person name="Wang J."/>
            <person name="Wong G.K."/>
            <person name="Yang H."/>
        </authorList>
    </citation>
    <scope>NUCLEOTIDE SEQUENCE [LARGE SCALE GENOMIC DNA]</scope>
</reference>
<dbReference type="SUPFAM" id="SSF54211">
    <property type="entry name" value="Ribosomal protein S5 domain 2-like"/>
    <property type="match status" value="1"/>
</dbReference>
<evidence type="ECO:0000256" key="2">
    <source>
        <dbReference type="ARBA" id="ARBA00012958"/>
    </source>
</evidence>
<organism evidence="8">
    <name type="scientific">Oryza sativa subsp. japonica</name>
    <name type="common">Rice</name>
    <dbReference type="NCBI Taxonomy" id="39947"/>
    <lineage>
        <taxon>Eukaryota</taxon>
        <taxon>Viridiplantae</taxon>
        <taxon>Streptophyta</taxon>
        <taxon>Embryophyta</taxon>
        <taxon>Tracheophyta</taxon>
        <taxon>Spermatophyta</taxon>
        <taxon>Magnoliopsida</taxon>
        <taxon>Liliopsida</taxon>
        <taxon>Poales</taxon>
        <taxon>Poaceae</taxon>
        <taxon>BOP clade</taxon>
        <taxon>Oryzoideae</taxon>
        <taxon>Oryzeae</taxon>
        <taxon>Oryzinae</taxon>
        <taxon>Oryza</taxon>
        <taxon>Oryza sativa</taxon>
    </lineage>
</organism>
<keyword evidence="5" id="KW-0418">Kinase</keyword>
<evidence type="ECO:0000256" key="5">
    <source>
        <dbReference type="ARBA" id="ARBA00022777"/>
    </source>
</evidence>
<dbReference type="GO" id="GO:0005524">
    <property type="term" value="F:ATP binding"/>
    <property type="evidence" value="ECO:0007669"/>
    <property type="project" value="UniProtKB-KW"/>
</dbReference>
<reference evidence="8" key="2">
    <citation type="submission" date="2008-12" db="EMBL/GenBank/DDBJ databases">
        <title>Improved gene annotation of the rice (Oryza sativa) genomes.</title>
        <authorList>
            <person name="Wang J."/>
            <person name="Li R."/>
            <person name="Fan W."/>
            <person name="Huang Q."/>
            <person name="Zhang J."/>
            <person name="Zhou Y."/>
            <person name="Hu Y."/>
            <person name="Zi S."/>
            <person name="Li J."/>
            <person name="Ni P."/>
            <person name="Zheng H."/>
            <person name="Zhang Y."/>
            <person name="Zhao M."/>
            <person name="Hao Q."/>
            <person name="McDermott J."/>
            <person name="Samudrala R."/>
            <person name="Kristiansen K."/>
            <person name="Wong G.K.-S."/>
        </authorList>
    </citation>
    <scope>NUCLEOTIDE SEQUENCE</scope>
</reference>
<keyword evidence="3" id="KW-0808">Transferase</keyword>
<evidence type="ECO:0000256" key="1">
    <source>
        <dbReference type="ARBA" id="ARBA00005017"/>
    </source>
</evidence>
<dbReference type="PANTHER" id="PTHR31814">
    <property type="match status" value="1"/>
</dbReference>
<evidence type="ECO:0000256" key="3">
    <source>
        <dbReference type="ARBA" id="ARBA00022679"/>
    </source>
</evidence>
<dbReference type="Proteomes" id="UP000007752">
    <property type="component" value="Chromosome 3"/>
</dbReference>
<dbReference type="EC" id="2.7.4.2" evidence="2"/>
<sequence>MPLASYAPPRRKRSDLERRRASSCLRRAARATRHFPPPAVSSGSRPPFAAEAENGSVSVSLSLLDLDCLALDPGLTVRPIPVAGQGRGAASASAPGKVLVAGGVDECESDISSALPGGHLQALPEEIDVLKTVQFSVAAAEVTVADKEGKDALDKLCFCKVATIFYSYREQIEARGLPLTPDQKYCFRCLHSVQLHLIQKLLMELWNNDWSKPEVAKTGLGSSAAMTTSIVAALLHYLGALGAQLVSSLFSFEKIPVVTQEQGPLTFIQPTAGNHLDMMARDDVLAEDDVNMSSNGTPSKSVYRQFGTAYSRSMNYIELKHAKVRKIPGWLGKE</sequence>
<evidence type="ECO:0000313" key="8">
    <source>
        <dbReference type="EMBL" id="EEE59720.1"/>
    </source>
</evidence>
<dbReference type="Gene3D" id="3.30.230.10">
    <property type="match status" value="1"/>
</dbReference>
<keyword evidence="4" id="KW-0547">Nucleotide-binding</keyword>
<proteinExistence type="predicted"/>
<dbReference type="AlphaFoldDB" id="B9FAN6"/>
<accession>B9FAN6</accession>
<evidence type="ECO:0000256" key="6">
    <source>
        <dbReference type="ARBA" id="ARBA00022840"/>
    </source>
</evidence>
<dbReference type="InterPro" id="IPR035102">
    <property type="entry name" value="Phosphomevalonate_kinase"/>
</dbReference>
<keyword evidence="6" id="KW-0067">ATP-binding</keyword>
<dbReference type="GO" id="GO:0004631">
    <property type="term" value="F:phosphomevalonate kinase activity"/>
    <property type="evidence" value="ECO:0007669"/>
    <property type="project" value="UniProtKB-EC"/>
</dbReference>
<dbReference type="InterPro" id="IPR020568">
    <property type="entry name" value="Ribosomal_Su5_D2-typ_SF"/>
</dbReference>
<name>B9FAN6_ORYSJ</name>
<comment type="pathway">
    <text evidence="1">Isoprenoid biosynthesis; isopentenyl diphosphate biosynthesis via mevalonate pathway; isopentenyl diphosphate from (R)-mevalonate: step 2/3.</text>
</comment>
<evidence type="ECO:0000256" key="4">
    <source>
        <dbReference type="ARBA" id="ARBA00022741"/>
    </source>
</evidence>
<feature type="region of interest" description="Disordered" evidence="7">
    <location>
        <begin position="1"/>
        <end position="23"/>
    </location>
</feature>
<protein>
    <recommendedName>
        <fullName evidence="2">phosphomevalonate kinase</fullName>
        <ecNumber evidence="2">2.7.4.2</ecNumber>
    </recommendedName>
</protein>
<gene>
    <name evidence="8" type="ORF">OsJ_12151</name>
</gene>
<evidence type="ECO:0000256" key="7">
    <source>
        <dbReference type="SAM" id="MobiDB-lite"/>
    </source>
</evidence>
<dbReference type="PANTHER" id="PTHR31814:SF2">
    <property type="entry name" value="PHOSPHOMEVALONATE KINASE"/>
    <property type="match status" value="1"/>
</dbReference>
<dbReference type="EMBL" id="CM000140">
    <property type="protein sequence ID" value="EEE59720.1"/>
    <property type="molecule type" value="Genomic_DNA"/>
</dbReference>